<sequence length="631" mass="72150">MPKRRSERTFAACWTCRRRNVRCDKTVPYCLECKRLRLRCEGYHNRLVWVDSGTGEYSPQQRRTYPCDQTWKGYPSWTLKEVSHLIDDCDRKRCRCKLHRVQSPFGVFLYRDQMPQGLGEEGQVEQSTPEPPPRTETRQGFVTPTASTIDTNDRSLAADRTPPSLDEFPLRSVADQENRSDLDFSPATNWALVRTGDVELSSSRDLSNILMLTGLTPSLSLTSRRNREENELFHHYVIHTSVLMMPIDDGRNPWKSTYPSIAVRDRSSSSSRSLYYAIMAQSTLHLEYLRTPNQCQNDQANALQYMDVAICELRRSLTNPAEDYSAVLAALLTITLVEHVFLGKSQGWRQHLQGAKGFVIQYLQQKPWMLSHDAWIITQNFILSIIIAQTVGDCSMTLTSQLSELFDVVSDVTTRPNCGFTIGGTAVLLRALYKTRLLEEQMAALGYTPDPQGLDADLRLQVQDIVQQLQCPLSHEVEAYLEQCEPDDMAAQPRGRMLVKLHLHLFNRAVMIYLFRVVLKYPPSSVAWYVWEALTDIQTFIDMHDDGTAVSIWPVFIATTEACTPEARTLANHLLGFYKDQCGNRKDLPRVVREIWEYRDKLALEQQCDPGGVVATWREALRRADADLLLL</sequence>
<evidence type="ECO:0000256" key="6">
    <source>
        <dbReference type="SAM" id="MobiDB-lite"/>
    </source>
</evidence>
<dbReference type="GO" id="GO:0003677">
    <property type="term" value="F:DNA binding"/>
    <property type="evidence" value="ECO:0007669"/>
    <property type="project" value="UniProtKB-KW"/>
</dbReference>
<evidence type="ECO:0000313" key="8">
    <source>
        <dbReference type="EMBL" id="KIX07403.1"/>
    </source>
</evidence>
<keyword evidence="5" id="KW-0539">Nucleus</keyword>
<dbReference type="OrthoDB" id="3477330at2759"/>
<evidence type="ECO:0000313" key="9">
    <source>
        <dbReference type="Proteomes" id="UP000053617"/>
    </source>
</evidence>
<feature type="region of interest" description="Disordered" evidence="6">
    <location>
        <begin position="118"/>
        <end position="168"/>
    </location>
</feature>
<dbReference type="HOGENOM" id="CLU_009030_4_0_1"/>
<feature type="compositionally biased region" description="Polar residues" evidence="6">
    <location>
        <begin position="140"/>
        <end position="150"/>
    </location>
</feature>
<keyword evidence="2" id="KW-0805">Transcription regulation</keyword>
<evidence type="ECO:0000256" key="3">
    <source>
        <dbReference type="ARBA" id="ARBA00023125"/>
    </source>
</evidence>
<proteinExistence type="predicted"/>
<dbReference type="STRING" id="1442369.A0A0D2HAA4"/>
<keyword evidence="3" id="KW-0238">DNA-binding</keyword>
<gene>
    <name evidence="8" type="ORF">Z518_02056</name>
</gene>
<name>A0A0D2HAA4_9EURO</name>
<dbReference type="InterPro" id="IPR001138">
    <property type="entry name" value="Zn2Cys6_DnaBD"/>
</dbReference>
<accession>A0A0D2HAA4</accession>
<dbReference type="GO" id="GO:0000981">
    <property type="term" value="F:DNA-binding transcription factor activity, RNA polymerase II-specific"/>
    <property type="evidence" value="ECO:0007669"/>
    <property type="project" value="InterPro"/>
</dbReference>
<dbReference type="Pfam" id="PF11951">
    <property type="entry name" value="Fungal_trans_2"/>
    <property type="match status" value="1"/>
</dbReference>
<keyword evidence="9" id="KW-1185">Reference proteome</keyword>
<feature type="domain" description="Zn(2)-C6 fungal-type" evidence="7">
    <location>
        <begin position="12"/>
        <end position="40"/>
    </location>
</feature>
<dbReference type="Gene3D" id="4.10.240.10">
    <property type="entry name" value="Zn(2)-C6 fungal-type DNA-binding domain"/>
    <property type="match status" value="1"/>
</dbReference>
<dbReference type="VEuPathDB" id="FungiDB:Z518_02056"/>
<dbReference type="Proteomes" id="UP000053617">
    <property type="component" value="Unassembled WGS sequence"/>
</dbReference>
<dbReference type="RefSeq" id="XP_013274539.1">
    <property type="nucleotide sequence ID" value="XM_013419085.1"/>
</dbReference>
<protein>
    <submittedName>
        <fullName evidence="8">Rhinocladiella mackenziei CBS 650.93 unplaced genomic scaffold supercont1.2, whole genome shotgun sequence</fullName>
    </submittedName>
</protein>
<evidence type="ECO:0000256" key="5">
    <source>
        <dbReference type="ARBA" id="ARBA00023242"/>
    </source>
</evidence>
<dbReference type="GO" id="GO:0008270">
    <property type="term" value="F:zinc ion binding"/>
    <property type="evidence" value="ECO:0007669"/>
    <property type="project" value="InterPro"/>
</dbReference>
<evidence type="ECO:0000256" key="4">
    <source>
        <dbReference type="ARBA" id="ARBA00023163"/>
    </source>
</evidence>
<dbReference type="SUPFAM" id="SSF57701">
    <property type="entry name" value="Zn2/Cys6 DNA-binding domain"/>
    <property type="match status" value="1"/>
</dbReference>
<dbReference type="EMBL" id="KN847476">
    <property type="protein sequence ID" value="KIX07403.1"/>
    <property type="molecule type" value="Genomic_DNA"/>
</dbReference>
<reference evidence="8 9" key="1">
    <citation type="submission" date="2015-01" db="EMBL/GenBank/DDBJ databases">
        <title>The Genome Sequence of Rhinocladiella mackenzie CBS 650.93.</title>
        <authorList>
            <consortium name="The Broad Institute Genomics Platform"/>
            <person name="Cuomo C."/>
            <person name="de Hoog S."/>
            <person name="Gorbushina A."/>
            <person name="Stielow B."/>
            <person name="Teixiera M."/>
            <person name="Abouelleil A."/>
            <person name="Chapman S.B."/>
            <person name="Priest M."/>
            <person name="Young S.K."/>
            <person name="Wortman J."/>
            <person name="Nusbaum C."/>
            <person name="Birren B."/>
        </authorList>
    </citation>
    <scope>NUCLEOTIDE SEQUENCE [LARGE SCALE GENOMIC DNA]</scope>
    <source>
        <strain evidence="8 9">CBS 650.93</strain>
    </source>
</reference>
<dbReference type="PROSITE" id="PS50048">
    <property type="entry name" value="ZN2_CY6_FUNGAL_2"/>
    <property type="match status" value="1"/>
</dbReference>
<evidence type="ECO:0000256" key="2">
    <source>
        <dbReference type="ARBA" id="ARBA00023015"/>
    </source>
</evidence>
<dbReference type="InterPro" id="IPR021858">
    <property type="entry name" value="Fun_TF"/>
</dbReference>
<evidence type="ECO:0000259" key="7">
    <source>
        <dbReference type="PROSITE" id="PS50048"/>
    </source>
</evidence>
<dbReference type="InterPro" id="IPR036864">
    <property type="entry name" value="Zn2-C6_fun-type_DNA-bd_sf"/>
</dbReference>
<dbReference type="AlphaFoldDB" id="A0A0D2HAA4"/>
<dbReference type="PANTHER" id="PTHR37534:SF46">
    <property type="entry name" value="ZN(II)2CYS6 TRANSCRIPTION FACTOR (EUROFUNG)"/>
    <property type="match status" value="1"/>
</dbReference>
<dbReference type="GO" id="GO:0005634">
    <property type="term" value="C:nucleus"/>
    <property type="evidence" value="ECO:0007669"/>
    <property type="project" value="UniProtKB-SubCell"/>
</dbReference>
<dbReference type="PANTHER" id="PTHR37534">
    <property type="entry name" value="TRANSCRIPTIONAL ACTIVATOR PROTEIN UGA3"/>
    <property type="match status" value="1"/>
</dbReference>
<dbReference type="CDD" id="cd00067">
    <property type="entry name" value="GAL4"/>
    <property type="match status" value="1"/>
</dbReference>
<keyword evidence="4" id="KW-0804">Transcription</keyword>
<organism evidence="8 9">
    <name type="scientific">Rhinocladiella mackenziei CBS 650.93</name>
    <dbReference type="NCBI Taxonomy" id="1442369"/>
    <lineage>
        <taxon>Eukaryota</taxon>
        <taxon>Fungi</taxon>
        <taxon>Dikarya</taxon>
        <taxon>Ascomycota</taxon>
        <taxon>Pezizomycotina</taxon>
        <taxon>Eurotiomycetes</taxon>
        <taxon>Chaetothyriomycetidae</taxon>
        <taxon>Chaetothyriales</taxon>
        <taxon>Herpotrichiellaceae</taxon>
        <taxon>Rhinocladiella</taxon>
    </lineage>
</organism>
<comment type="subcellular location">
    <subcellularLocation>
        <location evidence="1">Nucleus</location>
    </subcellularLocation>
</comment>
<dbReference type="Pfam" id="PF00172">
    <property type="entry name" value="Zn_clus"/>
    <property type="match status" value="1"/>
</dbReference>
<dbReference type="SMART" id="SM00066">
    <property type="entry name" value="GAL4"/>
    <property type="match status" value="1"/>
</dbReference>
<evidence type="ECO:0000256" key="1">
    <source>
        <dbReference type="ARBA" id="ARBA00004123"/>
    </source>
</evidence>
<dbReference type="GeneID" id="25290127"/>